<name>A0A0R2FA28_9LACO</name>
<dbReference type="PATRIC" id="fig|1423730.4.peg.930"/>
<evidence type="ECO:0000313" key="2">
    <source>
        <dbReference type="EMBL" id="KRN25200.1"/>
    </source>
</evidence>
<gene>
    <name evidence="2" type="ORF">FC75_GL000880</name>
</gene>
<dbReference type="InterPro" id="IPR050312">
    <property type="entry name" value="IolE/XylAMocC-like"/>
</dbReference>
<dbReference type="STRING" id="1423730.FC75_GL000880"/>
<feature type="domain" description="Xylose isomerase-like TIM barrel" evidence="1">
    <location>
        <begin position="19"/>
        <end position="293"/>
    </location>
</feature>
<organism evidence="2 3">
    <name type="scientific">Lacticaseibacillus camelliae DSM 22697 = JCM 13995</name>
    <dbReference type="NCBI Taxonomy" id="1423730"/>
    <lineage>
        <taxon>Bacteria</taxon>
        <taxon>Bacillati</taxon>
        <taxon>Bacillota</taxon>
        <taxon>Bacilli</taxon>
        <taxon>Lactobacillales</taxon>
        <taxon>Lactobacillaceae</taxon>
        <taxon>Lacticaseibacillus</taxon>
    </lineage>
</organism>
<sequence>MKLGLLSAIWANKTFEEVIDYAAASGIQSVELASWPKGNGVRRYAGTSHVDADSLNQQEADRLRQYADEREIEIASLGYYPNPLDANEEIAHAAIDHLYKVIDAAKMMRVPLVTTFIGRDQTKNINDNLVLVGKVWPPILDYARDLGIKIGIENCPMLFTNDEWPGGQNVMTSPDNWRKVFKILDYDNFGLNFDPSHFVWQMLDYIKPIYEFSEKLFLVHFKDIKLLPEKLADVGTMATPLQYMVPKIPGYGDIDWGKFVSALTDVGYQGNTIIEIEDKSFEANDQAVDQAIKHSIHYMENFAPVYNSSATP</sequence>
<dbReference type="Gene3D" id="3.20.20.150">
    <property type="entry name" value="Divalent-metal-dependent TIM barrel enzymes"/>
    <property type="match status" value="1"/>
</dbReference>
<dbReference type="Pfam" id="PF01261">
    <property type="entry name" value="AP_endonuc_2"/>
    <property type="match status" value="1"/>
</dbReference>
<dbReference type="Proteomes" id="UP000050865">
    <property type="component" value="Unassembled WGS sequence"/>
</dbReference>
<reference evidence="2 3" key="1">
    <citation type="journal article" date="2015" name="Genome Announc.">
        <title>Expanding the biotechnology potential of lactobacilli through comparative genomics of 213 strains and associated genera.</title>
        <authorList>
            <person name="Sun Z."/>
            <person name="Harris H.M."/>
            <person name="McCann A."/>
            <person name="Guo C."/>
            <person name="Argimon S."/>
            <person name="Zhang W."/>
            <person name="Yang X."/>
            <person name="Jeffery I.B."/>
            <person name="Cooney J.C."/>
            <person name="Kagawa T.F."/>
            <person name="Liu W."/>
            <person name="Song Y."/>
            <person name="Salvetti E."/>
            <person name="Wrobel A."/>
            <person name="Rasinkangas P."/>
            <person name="Parkhill J."/>
            <person name="Rea M.C."/>
            <person name="O'Sullivan O."/>
            <person name="Ritari J."/>
            <person name="Douillard F.P."/>
            <person name="Paul Ross R."/>
            <person name="Yang R."/>
            <person name="Briner A.E."/>
            <person name="Felis G.E."/>
            <person name="de Vos W.M."/>
            <person name="Barrangou R."/>
            <person name="Klaenhammer T.R."/>
            <person name="Caufield P.W."/>
            <person name="Cui Y."/>
            <person name="Zhang H."/>
            <person name="O'Toole P.W."/>
        </authorList>
    </citation>
    <scope>NUCLEOTIDE SEQUENCE [LARGE SCALE GENOMIC DNA]</scope>
    <source>
        <strain evidence="2 3">DSM 22697</strain>
    </source>
</reference>
<dbReference type="PANTHER" id="PTHR12110">
    <property type="entry name" value="HYDROXYPYRUVATE ISOMERASE"/>
    <property type="match status" value="1"/>
</dbReference>
<proteinExistence type="predicted"/>
<dbReference type="GO" id="GO:0016853">
    <property type="term" value="F:isomerase activity"/>
    <property type="evidence" value="ECO:0007669"/>
    <property type="project" value="UniProtKB-KW"/>
</dbReference>
<accession>A0A0R2FA28</accession>
<dbReference type="RefSeq" id="WP_056989053.1">
    <property type="nucleotide sequence ID" value="NZ_AYZJ01000017.1"/>
</dbReference>
<comment type="caution">
    <text evidence="2">The sequence shown here is derived from an EMBL/GenBank/DDBJ whole genome shotgun (WGS) entry which is preliminary data.</text>
</comment>
<keyword evidence="3" id="KW-1185">Reference proteome</keyword>
<protein>
    <submittedName>
        <fullName evidence="2">Xylose isomerase</fullName>
    </submittedName>
</protein>
<evidence type="ECO:0000313" key="3">
    <source>
        <dbReference type="Proteomes" id="UP000050865"/>
    </source>
</evidence>
<dbReference type="SUPFAM" id="SSF51658">
    <property type="entry name" value="Xylose isomerase-like"/>
    <property type="match status" value="1"/>
</dbReference>
<evidence type="ECO:0000259" key="1">
    <source>
        <dbReference type="Pfam" id="PF01261"/>
    </source>
</evidence>
<dbReference type="AlphaFoldDB" id="A0A0R2FA28"/>
<dbReference type="InterPro" id="IPR013022">
    <property type="entry name" value="Xyl_isomerase-like_TIM-brl"/>
</dbReference>
<dbReference type="EMBL" id="AYZJ01000017">
    <property type="protein sequence ID" value="KRN25200.1"/>
    <property type="molecule type" value="Genomic_DNA"/>
</dbReference>
<dbReference type="InterPro" id="IPR036237">
    <property type="entry name" value="Xyl_isomerase-like_sf"/>
</dbReference>
<dbReference type="PANTHER" id="PTHR12110:SF21">
    <property type="entry name" value="XYLOSE ISOMERASE-LIKE TIM BARREL DOMAIN-CONTAINING PROTEIN"/>
    <property type="match status" value="1"/>
</dbReference>
<keyword evidence="2" id="KW-0413">Isomerase</keyword>